<proteinExistence type="predicted"/>
<evidence type="ECO:0000313" key="1">
    <source>
        <dbReference type="EMBL" id="MCI43826.1"/>
    </source>
</evidence>
<name>A0A392S7G0_9FABA</name>
<protein>
    <submittedName>
        <fullName evidence="1">Uncharacterized protein</fullName>
    </submittedName>
</protein>
<keyword evidence="2" id="KW-1185">Reference proteome</keyword>
<sequence>MEGMVRKMDRYVSATRSLYSKMGVLNELEQTVKKFQENNQNEESRRGFEQKLVWQKQDVRQLKEISLWNQTFDKVVELLARTVCTMYARICMIFADSMARKYSLGLGNCEGS</sequence>
<dbReference type="PANTHER" id="PTHR31371">
    <property type="entry name" value="BNAC09G50660D PROTEIN"/>
    <property type="match status" value="1"/>
</dbReference>
<feature type="non-terminal residue" evidence="1">
    <location>
        <position position="112"/>
    </location>
</feature>
<dbReference type="PANTHER" id="PTHR31371:SF10">
    <property type="entry name" value="DUF3475 DOMAIN PROTEIN"/>
    <property type="match status" value="1"/>
</dbReference>
<comment type="caution">
    <text evidence="1">The sequence shown here is derived from an EMBL/GenBank/DDBJ whole genome shotgun (WGS) entry which is preliminary data.</text>
</comment>
<dbReference type="AlphaFoldDB" id="A0A392S7G0"/>
<organism evidence="1 2">
    <name type="scientific">Trifolium medium</name>
    <dbReference type="NCBI Taxonomy" id="97028"/>
    <lineage>
        <taxon>Eukaryota</taxon>
        <taxon>Viridiplantae</taxon>
        <taxon>Streptophyta</taxon>
        <taxon>Embryophyta</taxon>
        <taxon>Tracheophyta</taxon>
        <taxon>Spermatophyta</taxon>
        <taxon>Magnoliopsida</taxon>
        <taxon>eudicotyledons</taxon>
        <taxon>Gunneridae</taxon>
        <taxon>Pentapetalae</taxon>
        <taxon>rosids</taxon>
        <taxon>fabids</taxon>
        <taxon>Fabales</taxon>
        <taxon>Fabaceae</taxon>
        <taxon>Papilionoideae</taxon>
        <taxon>50 kb inversion clade</taxon>
        <taxon>NPAAA clade</taxon>
        <taxon>Hologalegina</taxon>
        <taxon>IRL clade</taxon>
        <taxon>Trifolieae</taxon>
        <taxon>Trifolium</taxon>
    </lineage>
</organism>
<dbReference type="Proteomes" id="UP000265520">
    <property type="component" value="Unassembled WGS sequence"/>
</dbReference>
<dbReference type="EMBL" id="LXQA010322448">
    <property type="protein sequence ID" value="MCI43826.1"/>
    <property type="molecule type" value="Genomic_DNA"/>
</dbReference>
<evidence type="ECO:0000313" key="2">
    <source>
        <dbReference type="Proteomes" id="UP000265520"/>
    </source>
</evidence>
<accession>A0A392S7G0</accession>
<reference evidence="1 2" key="1">
    <citation type="journal article" date="2018" name="Front. Plant Sci.">
        <title>Red Clover (Trifolium pratense) and Zigzag Clover (T. medium) - A Picture of Genomic Similarities and Differences.</title>
        <authorList>
            <person name="Dluhosova J."/>
            <person name="Istvanek J."/>
            <person name="Nedelnik J."/>
            <person name="Repkova J."/>
        </authorList>
    </citation>
    <scope>NUCLEOTIDE SEQUENCE [LARGE SCALE GENOMIC DNA]</scope>
    <source>
        <strain evidence="2">cv. 10/8</strain>
        <tissue evidence="1">Leaf</tissue>
    </source>
</reference>